<dbReference type="InterPro" id="IPR036388">
    <property type="entry name" value="WH-like_DNA-bd_sf"/>
</dbReference>
<reference evidence="9 10" key="1">
    <citation type="submission" date="2021-04" db="EMBL/GenBank/DDBJ databases">
        <title>Determining the burden of carbapenem-resistant Enterobacterales from a tertiary public heath setting in Bangladesh: a clinical, epidemiological, and molecular study.</title>
        <authorList>
            <person name="Farzana R."/>
            <person name="Walsh T.R."/>
        </authorList>
    </citation>
    <scope>NUCLEOTIDE SEQUENCE [LARGE SCALE GENOMIC DNA]</scope>
    <source>
        <strain evidence="10">dmpro_s316</strain>
        <strain evidence="9">Dmpro_s316</strain>
    </source>
</reference>
<evidence type="ECO:0000259" key="6">
    <source>
        <dbReference type="Pfam" id="PF08281"/>
    </source>
</evidence>
<dbReference type="InterPro" id="IPR013325">
    <property type="entry name" value="RNA_pol_sigma_r2"/>
</dbReference>
<feature type="domain" description="RNA polymerase sigma factor 70 region 4 type 2" evidence="6">
    <location>
        <begin position="116"/>
        <end position="163"/>
    </location>
</feature>
<dbReference type="GO" id="GO:0006352">
    <property type="term" value="P:DNA-templated transcription initiation"/>
    <property type="evidence" value="ECO:0007669"/>
    <property type="project" value="InterPro"/>
</dbReference>
<evidence type="ECO:0000259" key="5">
    <source>
        <dbReference type="Pfam" id="PF04542"/>
    </source>
</evidence>
<evidence type="ECO:0000256" key="1">
    <source>
        <dbReference type="ARBA" id="ARBA00010641"/>
    </source>
</evidence>
<evidence type="ECO:0000313" key="9">
    <source>
        <dbReference type="EMBL" id="MER5078073.1"/>
    </source>
</evidence>
<keyword evidence="3" id="KW-0731">Sigma factor</keyword>
<dbReference type="Proteomes" id="UP001495779">
    <property type="component" value="Unassembled WGS sequence"/>
</dbReference>
<reference evidence="7" key="2">
    <citation type="submission" date="2024-02" db="EMBL/GenBank/DDBJ databases">
        <authorList>
            <consortium name="Clinical and Environmental Microbiology Branch: Whole genome sequencing antimicrobial resistance pathogens in the healthcare setting"/>
        </authorList>
    </citation>
    <scope>NUCLEOTIDE SEQUENCE</scope>
    <source>
        <strain evidence="7">2020GO-00142</strain>
    </source>
</reference>
<name>A0AAI9I065_PROST</name>
<protein>
    <submittedName>
        <fullName evidence="7">RNA polymerase sigma factor</fullName>
    </submittedName>
</protein>
<dbReference type="NCBIfam" id="TIGR02937">
    <property type="entry name" value="sigma70-ECF"/>
    <property type="match status" value="1"/>
</dbReference>
<evidence type="ECO:0000313" key="7">
    <source>
        <dbReference type="EMBL" id="EMP9433190.1"/>
    </source>
</evidence>
<dbReference type="PANTHER" id="PTHR43133">
    <property type="entry name" value="RNA POLYMERASE ECF-TYPE SIGMA FACTO"/>
    <property type="match status" value="1"/>
</dbReference>
<feature type="domain" description="RNA polymerase sigma-70 region 2" evidence="5">
    <location>
        <begin position="19"/>
        <end position="83"/>
    </location>
</feature>
<dbReference type="Pfam" id="PF08281">
    <property type="entry name" value="Sigma70_r4_2"/>
    <property type="match status" value="1"/>
</dbReference>
<comment type="similarity">
    <text evidence="1">Belongs to the sigma-70 factor family. ECF subfamily.</text>
</comment>
<organism evidence="7">
    <name type="scientific">Providencia stuartii</name>
    <dbReference type="NCBI Taxonomy" id="588"/>
    <lineage>
        <taxon>Bacteria</taxon>
        <taxon>Pseudomonadati</taxon>
        <taxon>Pseudomonadota</taxon>
        <taxon>Gammaproteobacteria</taxon>
        <taxon>Enterobacterales</taxon>
        <taxon>Morganellaceae</taxon>
        <taxon>Providencia</taxon>
    </lineage>
</organism>
<dbReference type="Gene3D" id="1.10.10.10">
    <property type="entry name" value="Winged helix-like DNA-binding domain superfamily/Winged helix DNA-binding domain"/>
    <property type="match status" value="1"/>
</dbReference>
<sequence>MTTPIFSTNSTSRIEEQRLFQQYAPDLLRYILARTPNDDIASEILQDVFVHTIETNRCQTLHFPKAFMYTLAQRNIANFYRRQHIEAKYLNLLVEPEPEWHLETQLVLEEQLQRMFEQLAKLPTIIEQAYRLAQFEGMTYQQIAAQLKVSPNSIKYYLQEARKVLQKGFAEFNLTY</sequence>
<dbReference type="RefSeq" id="WP_154623973.1">
    <property type="nucleotide sequence ID" value="NZ_CP095443.1"/>
</dbReference>
<dbReference type="GO" id="GO:0016987">
    <property type="term" value="F:sigma factor activity"/>
    <property type="evidence" value="ECO:0007669"/>
    <property type="project" value="UniProtKB-KW"/>
</dbReference>
<keyword evidence="4" id="KW-0804">Transcription</keyword>
<dbReference type="InterPro" id="IPR013324">
    <property type="entry name" value="RNA_pol_sigma_r3/r4-like"/>
</dbReference>
<dbReference type="Gene3D" id="1.10.1740.10">
    <property type="match status" value="1"/>
</dbReference>
<keyword evidence="2" id="KW-0805">Transcription regulation</keyword>
<dbReference type="Pfam" id="PF04542">
    <property type="entry name" value="Sigma70_r2"/>
    <property type="match status" value="1"/>
</dbReference>
<dbReference type="SUPFAM" id="SSF88659">
    <property type="entry name" value="Sigma3 and sigma4 domains of RNA polymerase sigma factors"/>
    <property type="match status" value="1"/>
</dbReference>
<dbReference type="InterPro" id="IPR013249">
    <property type="entry name" value="RNA_pol_sigma70_r4_t2"/>
</dbReference>
<dbReference type="EMBL" id="AAZDVE040000015">
    <property type="protein sequence ID" value="EMP9433190.1"/>
    <property type="molecule type" value="Genomic_DNA"/>
</dbReference>
<dbReference type="EMBL" id="AAZDVE040000087">
    <property type="protein sequence ID" value="EMP9435168.1"/>
    <property type="molecule type" value="Genomic_DNA"/>
</dbReference>
<dbReference type="InterPro" id="IPR007627">
    <property type="entry name" value="RNA_pol_sigma70_r2"/>
</dbReference>
<dbReference type="PANTHER" id="PTHR43133:SF46">
    <property type="entry name" value="RNA POLYMERASE SIGMA-70 FACTOR ECF SUBFAMILY"/>
    <property type="match status" value="1"/>
</dbReference>
<evidence type="ECO:0000256" key="3">
    <source>
        <dbReference type="ARBA" id="ARBA00023082"/>
    </source>
</evidence>
<dbReference type="SUPFAM" id="SSF88946">
    <property type="entry name" value="Sigma2 domain of RNA polymerase sigma factors"/>
    <property type="match status" value="1"/>
</dbReference>
<comment type="caution">
    <text evidence="7">The sequence shown here is derived from an EMBL/GenBank/DDBJ whole genome shotgun (WGS) entry which is preliminary data.</text>
</comment>
<proteinExistence type="inferred from homology"/>
<evidence type="ECO:0000313" key="8">
    <source>
        <dbReference type="EMBL" id="EMP9435168.1"/>
    </source>
</evidence>
<evidence type="ECO:0000256" key="4">
    <source>
        <dbReference type="ARBA" id="ARBA00023163"/>
    </source>
</evidence>
<dbReference type="EMBL" id="JAGSRH010000022">
    <property type="protein sequence ID" value="MER5078073.1"/>
    <property type="molecule type" value="Genomic_DNA"/>
</dbReference>
<gene>
    <name evidence="7" type="ORF">JRA39_002246</name>
    <name evidence="8" type="ORF">JRA39_004319</name>
    <name evidence="9" type="ORF">KDV35_14560</name>
</gene>
<accession>A0AAI9I065</accession>
<dbReference type="InterPro" id="IPR039425">
    <property type="entry name" value="RNA_pol_sigma-70-like"/>
</dbReference>
<evidence type="ECO:0000313" key="10">
    <source>
        <dbReference type="Proteomes" id="UP001495779"/>
    </source>
</evidence>
<evidence type="ECO:0000256" key="2">
    <source>
        <dbReference type="ARBA" id="ARBA00023015"/>
    </source>
</evidence>
<dbReference type="GO" id="GO:0003677">
    <property type="term" value="F:DNA binding"/>
    <property type="evidence" value="ECO:0007669"/>
    <property type="project" value="InterPro"/>
</dbReference>
<dbReference type="AlphaFoldDB" id="A0AAI9I065"/>
<dbReference type="InterPro" id="IPR014284">
    <property type="entry name" value="RNA_pol_sigma-70_dom"/>
</dbReference>